<feature type="compositionally biased region" description="Low complexity" evidence="1">
    <location>
        <begin position="417"/>
        <end position="439"/>
    </location>
</feature>
<gene>
    <name evidence="2" type="ORF">B0H17DRAFT_1141196</name>
</gene>
<feature type="compositionally biased region" description="Polar residues" evidence="1">
    <location>
        <begin position="552"/>
        <end position="562"/>
    </location>
</feature>
<feature type="region of interest" description="Disordered" evidence="1">
    <location>
        <begin position="534"/>
        <end position="621"/>
    </location>
</feature>
<feature type="region of interest" description="Disordered" evidence="1">
    <location>
        <begin position="23"/>
        <end position="118"/>
    </location>
</feature>
<evidence type="ECO:0000313" key="2">
    <source>
        <dbReference type="EMBL" id="KAJ7672663.1"/>
    </source>
</evidence>
<feature type="compositionally biased region" description="Pro residues" evidence="1">
    <location>
        <begin position="37"/>
        <end position="61"/>
    </location>
</feature>
<sequence>MSHRRPALPLLLEAFPDVPTFIPVSPATPAASGFPASPNPPAAVNPPPSRPPAAPLPPVPGPSRISDTDTLLFLQSAPSRSRRSSRLSNRDSVASNRSDLSVSTYSSPQTPSSAAQSLHRPSLAFSIDEHSAVPDDLLRSAPLQDIRKAPLDHLADLTVDVPVLMPSSQRSARATPPRTTPRRESISLSSVAIPGPDSDTEPDFDALDSSIDSHDPRAPSPDIAAILATTPRPHLTALSHRPADLPHDEPWEEDFIDDYGQLRGSSVYAKAAGPYAFGYPEVDDPDAESVGGDDDHVWDEPNDSDSDLDLHTSLPQLMLHHGFLSPRSKLLSAEAGPSLTPSPSSAVFPNTDPLARDSRDTPKRRVRHRDGKTLAGGIGLTTGLGWSDSEDEDAPSALTRRISLLNLSRSASHTGLSRASSFSTRTSTYGRSSAESRSTSRARRTQSEYDEPDVDEFGAWSGRKNSSGSAPPTSWARRSEPGSRLSRAQSQTSLGPRIMRTPSMRTDDSAHTTASAMSLPLMRSRSRVLRVMLADKEKPLPRPPSLRRNPSTASQFGPTTPSGLRPRAVTGVTAASLPKPTPKPVSHIPLSMQSTPQPGGPPSASGAAAPPMPAPGAKSQMRPLRLPLRQPVLGGDRSPVPVPAVLNVGGLPTSTTASSLASSTSTSSTFSASTSATSVSLLSPSASYANVPSRSPSPSPYARGPSSPGFAPGTPTTPTTPMYDQTGIARPRPRTGTGMVYRTSSTYGARLPPPRASAQFVAL</sequence>
<feature type="compositionally biased region" description="Polar residues" evidence="1">
    <location>
        <begin position="463"/>
        <end position="472"/>
    </location>
</feature>
<organism evidence="2 3">
    <name type="scientific">Mycena rosella</name>
    <name type="common">Pink bonnet</name>
    <name type="synonym">Agaricus rosellus</name>
    <dbReference type="NCBI Taxonomy" id="1033263"/>
    <lineage>
        <taxon>Eukaryota</taxon>
        <taxon>Fungi</taxon>
        <taxon>Dikarya</taxon>
        <taxon>Basidiomycota</taxon>
        <taxon>Agaricomycotina</taxon>
        <taxon>Agaricomycetes</taxon>
        <taxon>Agaricomycetidae</taxon>
        <taxon>Agaricales</taxon>
        <taxon>Marasmiineae</taxon>
        <taxon>Mycenaceae</taxon>
        <taxon>Mycena</taxon>
    </lineage>
</organism>
<protein>
    <submittedName>
        <fullName evidence="2">Uncharacterized protein</fullName>
    </submittedName>
</protein>
<evidence type="ECO:0000313" key="3">
    <source>
        <dbReference type="Proteomes" id="UP001221757"/>
    </source>
</evidence>
<evidence type="ECO:0000256" key="1">
    <source>
        <dbReference type="SAM" id="MobiDB-lite"/>
    </source>
</evidence>
<reference evidence="2" key="1">
    <citation type="submission" date="2023-03" db="EMBL/GenBank/DDBJ databases">
        <title>Massive genome expansion in bonnet fungi (Mycena s.s.) driven by repeated elements and novel gene families across ecological guilds.</title>
        <authorList>
            <consortium name="Lawrence Berkeley National Laboratory"/>
            <person name="Harder C.B."/>
            <person name="Miyauchi S."/>
            <person name="Viragh M."/>
            <person name="Kuo A."/>
            <person name="Thoen E."/>
            <person name="Andreopoulos B."/>
            <person name="Lu D."/>
            <person name="Skrede I."/>
            <person name="Drula E."/>
            <person name="Henrissat B."/>
            <person name="Morin E."/>
            <person name="Kohler A."/>
            <person name="Barry K."/>
            <person name="LaButti K."/>
            <person name="Morin E."/>
            <person name="Salamov A."/>
            <person name="Lipzen A."/>
            <person name="Mereny Z."/>
            <person name="Hegedus B."/>
            <person name="Baldrian P."/>
            <person name="Stursova M."/>
            <person name="Weitz H."/>
            <person name="Taylor A."/>
            <person name="Grigoriev I.V."/>
            <person name="Nagy L.G."/>
            <person name="Martin F."/>
            <person name="Kauserud H."/>
        </authorList>
    </citation>
    <scope>NUCLEOTIDE SEQUENCE</scope>
    <source>
        <strain evidence="2">CBHHK067</strain>
    </source>
</reference>
<dbReference type="Proteomes" id="UP001221757">
    <property type="component" value="Unassembled WGS sequence"/>
</dbReference>
<comment type="caution">
    <text evidence="2">The sequence shown here is derived from an EMBL/GenBank/DDBJ whole genome shotgun (WGS) entry which is preliminary data.</text>
</comment>
<feature type="compositionally biased region" description="Low complexity" evidence="1">
    <location>
        <begin position="591"/>
        <end position="609"/>
    </location>
</feature>
<feature type="region of interest" description="Disordered" evidence="1">
    <location>
        <begin position="654"/>
        <end position="763"/>
    </location>
</feature>
<proteinExistence type="predicted"/>
<accession>A0AAD7D049</accession>
<dbReference type="AlphaFoldDB" id="A0AAD7D049"/>
<dbReference type="EMBL" id="JARKIE010000167">
    <property type="protein sequence ID" value="KAJ7672663.1"/>
    <property type="molecule type" value="Genomic_DNA"/>
</dbReference>
<feature type="compositionally biased region" description="Polar residues" evidence="1">
    <location>
        <begin position="339"/>
        <end position="348"/>
    </location>
</feature>
<keyword evidence="3" id="KW-1185">Reference proteome</keyword>
<feature type="region of interest" description="Disordered" evidence="1">
    <location>
        <begin position="167"/>
        <end position="218"/>
    </location>
</feature>
<feature type="compositionally biased region" description="Low complexity" evidence="1">
    <location>
        <begin position="101"/>
        <end position="117"/>
    </location>
</feature>
<feature type="region of interest" description="Disordered" evidence="1">
    <location>
        <begin position="333"/>
        <end position="392"/>
    </location>
</feature>
<name>A0AAD7D049_MYCRO</name>
<feature type="region of interest" description="Disordered" evidence="1">
    <location>
        <begin position="413"/>
        <end position="518"/>
    </location>
</feature>
<feature type="compositionally biased region" description="Low complexity" evidence="1">
    <location>
        <begin position="654"/>
        <end position="721"/>
    </location>
</feature>
<feature type="region of interest" description="Disordered" evidence="1">
    <location>
        <begin position="280"/>
        <end position="310"/>
    </location>
</feature>
<feature type="compositionally biased region" description="Basic and acidic residues" evidence="1">
    <location>
        <begin position="354"/>
        <end position="363"/>
    </location>
</feature>